<protein>
    <submittedName>
        <fullName evidence="2">DNA polymerase III beta subunit</fullName>
        <ecNumber evidence="2">2.7.7.7</ecNumber>
    </submittedName>
</protein>
<keyword evidence="2" id="KW-0548">Nucleotidyltransferase</keyword>
<feature type="non-terminal residue" evidence="2">
    <location>
        <position position="120"/>
    </location>
</feature>
<feature type="non-terminal residue" evidence="2">
    <location>
        <position position="1"/>
    </location>
</feature>
<dbReference type="GO" id="GO:0003887">
    <property type="term" value="F:DNA-directed DNA polymerase activity"/>
    <property type="evidence" value="ECO:0007669"/>
    <property type="project" value="UniProtKB-EC"/>
</dbReference>
<name>A0A6J4MRA9_9BACT</name>
<feature type="compositionally biased region" description="Basic residues" evidence="1">
    <location>
        <begin position="93"/>
        <end position="106"/>
    </location>
</feature>
<feature type="region of interest" description="Disordered" evidence="1">
    <location>
        <begin position="1"/>
        <end position="120"/>
    </location>
</feature>
<evidence type="ECO:0000256" key="1">
    <source>
        <dbReference type="SAM" id="MobiDB-lite"/>
    </source>
</evidence>
<proteinExistence type="predicted"/>
<accession>A0A6J4MRA9</accession>
<organism evidence="2">
    <name type="scientific">uncultured Gemmatimonadota bacterium</name>
    <dbReference type="NCBI Taxonomy" id="203437"/>
    <lineage>
        <taxon>Bacteria</taxon>
        <taxon>Pseudomonadati</taxon>
        <taxon>Gemmatimonadota</taxon>
        <taxon>environmental samples</taxon>
    </lineage>
</organism>
<reference evidence="2" key="1">
    <citation type="submission" date="2020-02" db="EMBL/GenBank/DDBJ databases">
        <authorList>
            <person name="Meier V. D."/>
        </authorList>
    </citation>
    <scope>NUCLEOTIDE SEQUENCE</scope>
    <source>
        <strain evidence="2">AVDCRST_MAG89</strain>
    </source>
</reference>
<feature type="compositionally biased region" description="Gly residues" evidence="1">
    <location>
        <begin position="1"/>
        <end position="12"/>
    </location>
</feature>
<evidence type="ECO:0000313" key="2">
    <source>
        <dbReference type="EMBL" id="CAA9366555.1"/>
    </source>
</evidence>
<sequence>RQVDGGRQGRPAGGRAPHGHRGERPDAPHPPVAGRPHAALCGGDARRGHGHRGAAGGVRRRSAGDRLQRPVPAGAAALHADGRGEDELQGPGARRHHAAHRQRGHARLPVPGDAPAAAEL</sequence>
<dbReference type="AlphaFoldDB" id="A0A6J4MRA9"/>
<dbReference type="EC" id="2.7.7.7" evidence="2"/>
<gene>
    <name evidence="2" type="ORF">AVDCRST_MAG89-4148</name>
</gene>
<dbReference type="EMBL" id="CADCTV010000867">
    <property type="protein sequence ID" value="CAA9366555.1"/>
    <property type="molecule type" value="Genomic_DNA"/>
</dbReference>
<keyword evidence="2" id="KW-0808">Transferase</keyword>